<keyword evidence="5 6" id="KW-0067">ATP-binding</keyword>
<gene>
    <name evidence="8" type="ORF">JZO76_04370</name>
</gene>
<dbReference type="InterPro" id="IPR011611">
    <property type="entry name" value="PfkB_dom"/>
</dbReference>
<evidence type="ECO:0000313" key="9">
    <source>
        <dbReference type="Proteomes" id="UP000664256"/>
    </source>
</evidence>
<accession>A0ABS3H5N4</accession>
<proteinExistence type="inferred from homology"/>
<dbReference type="Proteomes" id="UP000664256">
    <property type="component" value="Unassembled WGS sequence"/>
</dbReference>
<evidence type="ECO:0000256" key="1">
    <source>
        <dbReference type="ARBA" id="ARBA00005380"/>
    </source>
</evidence>
<dbReference type="Gene3D" id="3.40.1190.20">
    <property type="match status" value="1"/>
</dbReference>
<feature type="domain" description="Carbohydrate kinase PfkB" evidence="7">
    <location>
        <begin position="22"/>
        <end position="296"/>
    </location>
</feature>
<keyword evidence="2 6" id="KW-0808">Transferase</keyword>
<dbReference type="CDD" id="cd01164">
    <property type="entry name" value="FruK_PfkB_like"/>
    <property type="match status" value="1"/>
</dbReference>
<organism evidence="8 9">
    <name type="scientific">Candidatus Enterococcus myersii</name>
    <dbReference type="NCBI Taxonomy" id="2815322"/>
    <lineage>
        <taxon>Bacteria</taxon>
        <taxon>Bacillati</taxon>
        <taxon>Bacillota</taxon>
        <taxon>Bacilli</taxon>
        <taxon>Lactobacillales</taxon>
        <taxon>Enterococcaceae</taxon>
        <taxon>Enterococcus</taxon>
    </lineage>
</organism>
<evidence type="ECO:0000259" key="7">
    <source>
        <dbReference type="Pfam" id="PF00294"/>
    </source>
</evidence>
<dbReference type="PANTHER" id="PTHR46566">
    <property type="entry name" value="1-PHOSPHOFRUCTOKINASE-RELATED"/>
    <property type="match status" value="1"/>
</dbReference>
<dbReference type="Pfam" id="PF00294">
    <property type="entry name" value="PfkB"/>
    <property type="match status" value="1"/>
</dbReference>
<name>A0ABS3H5N4_9ENTE</name>
<evidence type="ECO:0000256" key="2">
    <source>
        <dbReference type="ARBA" id="ARBA00022679"/>
    </source>
</evidence>
<dbReference type="EMBL" id="JAFLVT010000006">
    <property type="protein sequence ID" value="MBO0448765.1"/>
    <property type="molecule type" value="Genomic_DNA"/>
</dbReference>
<comment type="catalytic activity">
    <reaction evidence="6">
        <text>D-tagatofuranose 6-phosphate + ATP = D-tagatofuranose 1,6-bisphosphate + ADP + H(+)</text>
        <dbReference type="Rhea" id="RHEA:12420"/>
        <dbReference type="ChEBI" id="CHEBI:15378"/>
        <dbReference type="ChEBI" id="CHEBI:30616"/>
        <dbReference type="ChEBI" id="CHEBI:58694"/>
        <dbReference type="ChEBI" id="CHEBI:58695"/>
        <dbReference type="ChEBI" id="CHEBI:456216"/>
        <dbReference type="EC" id="2.7.1.144"/>
    </reaction>
</comment>
<comment type="similarity">
    <text evidence="6">Belongs to the carbohydrate kinase PfkB family. LacC subfamily.</text>
</comment>
<dbReference type="PROSITE" id="PS00584">
    <property type="entry name" value="PFKB_KINASES_2"/>
    <property type="match status" value="1"/>
</dbReference>
<dbReference type="NCBIfam" id="TIGR03168">
    <property type="entry name" value="1-PFK"/>
    <property type="match status" value="1"/>
</dbReference>
<dbReference type="SUPFAM" id="SSF53613">
    <property type="entry name" value="Ribokinase-like"/>
    <property type="match status" value="1"/>
</dbReference>
<keyword evidence="9" id="KW-1185">Reference proteome</keyword>
<dbReference type="PIRSF" id="PIRSF000535">
    <property type="entry name" value="1PFK/6PFK/LacC"/>
    <property type="match status" value="1"/>
</dbReference>
<evidence type="ECO:0000256" key="3">
    <source>
        <dbReference type="ARBA" id="ARBA00022741"/>
    </source>
</evidence>
<dbReference type="PANTHER" id="PTHR46566:SF5">
    <property type="entry name" value="1-PHOSPHOFRUCTOKINASE"/>
    <property type="match status" value="1"/>
</dbReference>
<evidence type="ECO:0000256" key="4">
    <source>
        <dbReference type="ARBA" id="ARBA00022777"/>
    </source>
</evidence>
<keyword evidence="4" id="KW-0418">Kinase</keyword>
<keyword evidence="3 6" id="KW-0547">Nucleotide-binding</keyword>
<comment type="similarity">
    <text evidence="1">Belongs to the carbohydrate kinase pfkB family.</text>
</comment>
<sequence>MIITITMNPSLDYSYTIPHFALGATNRFATPVQSVGGKGINAGRTAALSGSDVLITGFLAGDQGQLVAKYLQKEELFKIAMQETTGQTRHAISIMHDAGNHTEIVEEGPLITDNQAFALIKKLKDYVAREDVQLICISGSINSKNEHIYLDMLKKIRTEISTTLPVFMDVSGKQLHNLLASDSYKPSFIKPNIPELAEILGNSLTTKEEAFYELQNPLFEGIDYVMISCGSQGALCKMKDELYDIEIPKIPVRNTTGSGDASVGGFMHGVVSGFCPEEILKYSMACGMSNAQHGEVGFIDANKVSEFMGQIKVRKIQAEECIA</sequence>
<dbReference type="InterPro" id="IPR017583">
    <property type="entry name" value="Tagatose/fructose_Pkinase"/>
</dbReference>
<dbReference type="RefSeq" id="WP_206902963.1">
    <property type="nucleotide sequence ID" value="NZ_JAFLVT010000006.1"/>
</dbReference>
<evidence type="ECO:0000313" key="8">
    <source>
        <dbReference type="EMBL" id="MBO0448765.1"/>
    </source>
</evidence>
<evidence type="ECO:0000256" key="5">
    <source>
        <dbReference type="ARBA" id="ARBA00022840"/>
    </source>
</evidence>
<evidence type="ECO:0000256" key="6">
    <source>
        <dbReference type="PIRNR" id="PIRNR000535"/>
    </source>
</evidence>
<comment type="caution">
    <text evidence="8">The sequence shown here is derived from an EMBL/GenBank/DDBJ whole genome shotgun (WGS) entry which is preliminary data.</text>
</comment>
<protein>
    <recommendedName>
        <fullName evidence="6">Tagatose-6-phosphate kinase</fullName>
        <ecNumber evidence="6">2.7.1.144</ecNumber>
    </recommendedName>
</protein>
<dbReference type="InterPro" id="IPR029056">
    <property type="entry name" value="Ribokinase-like"/>
</dbReference>
<dbReference type="InterPro" id="IPR002173">
    <property type="entry name" value="Carboh/pur_kinase_PfkB_CS"/>
</dbReference>
<keyword evidence="6" id="KW-0423">Lactose metabolism</keyword>
<reference evidence="8 9" key="1">
    <citation type="submission" date="2021-03" db="EMBL/GenBank/DDBJ databases">
        <title>Enterococcal diversity collection.</title>
        <authorList>
            <person name="Gilmore M.S."/>
            <person name="Schwartzman J."/>
            <person name="Van Tyne D."/>
            <person name="Martin M."/>
            <person name="Earl A.M."/>
            <person name="Manson A.L."/>
            <person name="Straub T."/>
            <person name="Salamzade R."/>
            <person name="Saavedra J."/>
            <person name="Lebreton F."/>
            <person name="Prichula J."/>
            <person name="Schaufler K."/>
            <person name="Gaca A."/>
            <person name="Sgardioli B."/>
            <person name="Wagenaar J."/>
            <person name="Strong T."/>
        </authorList>
    </citation>
    <scope>NUCLEOTIDE SEQUENCE [LARGE SCALE GENOMIC DNA]</scope>
    <source>
        <strain evidence="8 9">MJM12</strain>
    </source>
</reference>
<comment type="pathway">
    <text evidence="6">Carbohydrate metabolism; D-tagatose 6-phosphate degradation; D-glyceraldehyde 3-phosphate and glycerone phosphate from D-tagatose 6-phosphate: step 1/2.</text>
</comment>
<dbReference type="EC" id="2.7.1.144" evidence="6"/>